<dbReference type="PROSITE" id="PS50089">
    <property type="entry name" value="ZF_RING_2"/>
    <property type="match status" value="1"/>
</dbReference>
<keyword evidence="21" id="KW-1185">Reference proteome</keyword>
<keyword evidence="17" id="KW-0576">Peroxisome</keyword>
<comment type="caution">
    <text evidence="20">The sequence shown here is derived from an EMBL/GenBank/DDBJ whole genome shotgun (WGS) entry which is preliminary data.</text>
</comment>
<dbReference type="SUPFAM" id="SSF57850">
    <property type="entry name" value="RING/U-box"/>
    <property type="match status" value="1"/>
</dbReference>
<dbReference type="InterPro" id="IPR013083">
    <property type="entry name" value="Znf_RING/FYVE/PHD"/>
</dbReference>
<evidence type="ECO:0000256" key="12">
    <source>
        <dbReference type="ARBA" id="ARBA00022786"/>
    </source>
</evidence>
<keyword evidence="9" id="KW-0812">Transmembrane</keyword>
<dbReference type="InterPro" id="IPR001841">
    <property type="entry name" value="Znf_RING"/>
</dbReference>
<comment type="pathway">
    <text evidence="3">Protein modification; protein ubiquitination.</text>
</comment>
<evidence type="ECO:0000256" key="11">
    <source>
        <dbReference type="ARBA" id="ARBA00022771"/>
    </source>
</evidence>
<sequence length="271" mass="31223">MFARAGQPELIRSNQKDVYYIGFLRESVGHIFRNFLGPFSWIKWKTELELLADFLYFGLTTISGREAFQIETLEMLSVGVYSILFAGRKLLRRGSLVFLYVFGPYIIEKVLAKLELRLQSPESQLFDVHTAHLAFFYLTGIFYHIAKRLTGIHLRNEGSRPTYRLLGYLSVVQLSVSILISVYQFMKSKKPSEYRAPSASQLPFESTTRPAIGIKCALCLEKLQDKTATPCGHLFCWNCITEWCSSKTECPLCREQVHLSRLVFLHHYEPT</sequence>
<dbReference type="AlphaFoldDB" id="A0AAD9QA68"/>
<evidence type="ECO:0000256" key="17">
    <source>
        <dbReference type="ARBA" id="ARBA00023140"/>
    </source>
</evidence>
<dbReference type="PROSITE" id="PS00518">
    <property type="entry name" value="ZF_RING_1"/>
    <property type="match status" value="1"/>
</dbReference>
<evidence type="ECO:0000256" key="13">
    <source>
        <dbReference type="ARBA" id="ARBA00022833"/>
    </source>
</evidence>
<dbReference type="Proteomes" id="UP001249851">
    <property type="component" value="Unassembled WGS sequence"/>
</dbReference>
<dbReference type="GO" id="GO:0061630">
    <property type="term" value="F:ubiquitin protein ligase activity"/>
    <property type="evidence" value="ECO:0007669"/>
    <property type="project" value="UniProtKB-EC"/>
</dbReference>
<comment type="similarity">
    <text evidence="4">Belongs to the pex2/pex10/pex12 family.</text>
</comment>
<dbReference type="Pfam" id="PF04757">
    <property type="entry name" value="Pex2_Pex12"/>
    <property type="match status" value="1"/>
</dbReference>
<accession>A0AAD9QA68</accession>
<keyword evidence="15" id="KW-1133">Transmembrane helix</keyword>
<evidence type="ECO:0000256" key="9">
    <source>
        <dbReference type="ARBA" id="ARBA00022692"/>
    </source>
</evidence>
<evidence type="ECO:0000256" key="4">
    <source>
        <dbReference type="ARBA" id="ARBA00008704"/>
    </source>
</evidence>
<keyword evidence="6" id="KW-0813">Transport</keyword>
<dbReference type="Gene3D" id="3.30.40.10">
    <property type="entry name" value="Zinc/RING finger domain, C3HC4 (zinc finger)"/>
    <property type="match status" value="1"/>
</dbReference>
<comment type="subcellular location">
    <subcellularLocation>
        <location evidence="2">Peroxisome membrane</location>
        <topology evidence="2">Multi-pass membrane protein</topology>
    </subcellularLocation>
</comment>
<dbReference type="GO" id="GO:0008270">
    <property type="term" value="F:zinc ion binding"/>
    <property type="evidence" value="ECO:0007669"/>
    <property type="project" value="UniProtKB-KW"/>
</dbReference>
<evidence type="ECO:0000256" key="2">
    <source>
        <dbReference type="ARBA" id="ARBA00004585"/>
    </source>
</evidence>
<reference evidence="20" key="2">
    <citation type="journal article" date="2023" name="Science">
        <title>Genomic signatures of disease resistance in endangered staghorn corals.</title>
        <authorList>
            <person name="Vollmer S.V."/>
            <person name="Selwyn J.D."/>
            <person name="Despard B.A."/>
            <person name="Roesel C.L."/>
        </authorList>
    </citation>
    <scope>NUCLEOTIDE SEQUENCE</scope>
    <source>
        <strain evidence="20">K2</strain>
    </source>
</reference>
<evidence type="ECO:0000256" key="8">
    <source>
        <dbReference type="ARBA" id="ARBA00022679"/>
    </source>
</evidence>
<feature type="domain" description="RING-type" evidence="19">
    <location>
        <begin position="216"/>
        <end position="254"/>
    </location>
</feature>
<evidence type="ECO:0000259" key="19">
    <source>
        <dbReference type="PROSITE" id="PS50089"/>
    </source>
</evidence>
<dbReference type="SMART" id="SM00184">
    <property type="entry name" value="RING"/>
    <property type="match status" value="1"/>
</dbReference>
<evidence type="ECO:0000256" key="18">
    <source>
        <dbReference type="PROSITE-ProRule" id="PRU00175"/>
    </source>
</evidence>
<evidence type="ECO:0000313" key="21">
    <source>
        <dbReference type="Proteomes" id="UP001249851"/>
    </source>
</evidence>
<keyword evidence="13" id="KW-0862">Zinc</keyword>
<keyword evidence="10" id="KW-0479">Metal-binding</keyword>
<evidence type="ECO:0000256" key="7">
    <source>
        <dbReference type="ARBA" id="ARBA00022593"/>
    </source>
</evidence>
<dbReference type="InterPro" id="IPR006845">
    <property type="entry name" value="Pex_N"/>
</dbReference>
<comment type="catalytic activity">
    <reaction evidence="1">
        <text>S-ubiquitinyl-[E2 ubiquitin-conjugating enzyme]-L-cysteine + [acceptor protein]-L-lysine = [E2 ubiquitin-conjugating enzyme]-L-cysteine + N(6)-ubiquitinyl-[acceptor protein]-L-lysine.</text>
        <dbReference type="EC" id="2.3.2.27"/>
    </reaction>
</comment>
<dbReference type="PANTHER" id="PTHR23350">
    <property type="entry name" value="PEROXISOME ASSEMBLY PROTEIN 10"/>
    <property type="match status" value="1"/>
</dbReference>
<keyword evidence="8" id="KW-0808">Transferase</keyword>
<keyword evidence="14" id="KW-0653">Protein transport</keyword>
<dbReference type="PANTHER" id="PTHR23350:SF0">
    <property type="entry name" value="PEROXISOME BIOGENESIS FACTOR 10"/>
    <property type="match status" value="1"/>
</dbReference>
<keyword evidence="12" id="KW-0833">Ubl conjugation pathway</keyword>
<evidence type="ECO:0000256" key="5">
    <source>
        <dbReference type="ARBA" id="ARBA00012483"/>
    </source>
</evidence>
<dbReference type="GO" id="GO:0005778">
    <property type="term" value="C:peroxisomal membrane"/>
    <property type="evidence" value="ECO:0007669"/>
    <property type="project" value="UniProtKB-SubCell"/>
</dbReference>
<evidence type="ECO:0000256" key="6">
    <source>
        <dbReference type="ARBA" id="ARBA00022448"/>
    </source>
</evidence>
<dbReference type="InterPro" id="IPR025654">
    <property type="entry name" value="PEX2/10"/>
</dbReference>
<dbReference type="EMBL" id="JARQWQ010000048">
    <property type="protein sequence ID" value="KAK2557637.1"/>
    <property type="molecule type" value="Genomic_DNA"/>
</dbReference>
<evidence type="ECO:0000256" key="3">
    <source>
        <dbReference type="ARBA" id="ARBA00004906"/>
    </source>
</evidence>
<dbReference type="InterPro" id="IPR017907">
    <property type="entry name" value="Znf_RING_CS"/>
</dbReference>
<organism evidence="20 21">
    <name type="scientific">Acropora cervicornis</name>
    <name type="common">Staghorn coral</name>
    <dbReference type="NCBI Taxonomy" id="6130"/>
    <lineage>
        <taxon>Eukaryota</taxon>
        <taxon>Metazoa</taxon>
        <taxon>Cnidaria</taxon>
        <taxon>Anthozoa</taxon>
        <taxon>Hexacorallia</taxon>
        <taxon>Scleractinia</taxon>
        <taxon>Astrocoeniina</taxon>
        <taxon>Acroporidae</taxon>
        <taxon>Acropora</taxon>
    </lineage>
</organism>
<name>A0AAD9QA68_ACRCE</name>
<gene>
    <name evidence="20" type="ORF">P5673_019994</name>
</gene>
<protein>
    <recommendedName>
        <fullName evidence="5">RING-type E3 ubiquitin transferase</fullName>
        <ecNumber evidence="5">2.3.2.27</ecNumber>
    </recommendedName>
</protein>
<evidence type="ECO:0000256" key="1">
    <source>
        <dbReference type="ARBA" id="ARBA00000900"/>
    </source>
</evidence>
<keyword evidence="16" id="KW-0472">Membrane</keyword>
<proteinExistence type="inferred from homology"/>
<dbReference type="EC" id="2.3.2.27" evidence="5"/>
<evidence type="ECO:0000313" key="20">
    <source>
        <dbReference type="EMBL" id="KAK2557637.1"/>
    </source>
</evidence>
<keyword evidence="7" id="KW-0962">Peroxisome biogenesis</keyword>
<evidence type="ECO:0000256" key="10">
    <source>
        <dbReference type="ARBA" id="ARBA00022723"/>
    </source>
</evidence>
<evidence type="ECO:0000256" key="16">
    <source>
        <dbReference type="ARBA" id="ARBA00023136"/>
    </source>
</evidence>
<evidence type="ECO:0000256" key="14">
    <source>
        <dbReference type="ARBA" id="ARBA00022927"/>
    </source>
</evidence>
<dbReference type="CDD" id="cd16527">
    <property type="entry name" value="RING-HC_PEX10"/>
    <property type="match status" value="1"/>
</dbReference>
<reference evidence="20" key="1">
    <citation type="journal article" date="2023" name="G3 (Bethesda)">
        <title>Whole genome assembly and annotation of the endangered Caribbean coral Acropora cervicornis.</title>
        <authorList>
            <person name="Selwyn J.D."/>
            <person name="Vollmer S.V."/>
        </authorList>
    </citation>
    <scope>NUCLEOTIDE SEQUENCE</scope>
    <source>
        <strain evidence="20">K2</strain>
    </source>
</reference>
<dbReference type="GO" id="GO:0016558">
    <property type="term" value="P:protein import into peroxisome matrix"/>
    <property type="evidence" value="ECO:0007669"/>
    <property type="project" value="InterPro"/>
</dbReference>
<evidence type="ECO:0000256" key="15">
    <source>
        <dbReference type="ARBA" id="ARBA00022989"/>
    </source>
</evidence>
<keyword evidence="11 18" id="KW-0863">Zinc-finger</keyword>
<dbReference type="Pfam" id="PF13639">
    <property type="entry name" value="zf-RING_2"/>
    <property type="match status" value="1"/>
</dbReference>